<dbReference type="Gene3D" id="1.25.40.10">
    <property type="entry name" value="Tetratricopeptide repeat domain"/>
    <property type="match status" value="6"/>
</dbReference>
<feature type="repeat" description="PPR" evidence="3">
    <location>
        <begin position="917"/>
        <end position="951"/>
    </location>
</feature>
<feature type="repeat" description="PPR" evidence="3">
    <location>
        <begin position="471"/>
        <end position="505"/>
    </location>
</feature>
<keyword evidence="6" id="KW-1185">Reference proteome</keyword>
<dbReference type="Pfam" id="PF12854">
    <property type="entry name" value="PPR_1"/>
    <property type="match status" value="1"/>
</dbReference>
<organism evidence="5 6">
    <name type="scientific">Cynara cardunculus var. scolymus</name>
    <name type="common">Globe artichoke</name>
    <name type="synonym">Cynara scolymus</name>
    <dbReference type="NCBI Taxonomy" id="59895"/>
    <lineage>
        <taxon>Eukaryota</taxon>
        <taxon>Viridiplantae</taxon>
        <taxon>Streptophyta</taxon>
        <taxon>Embryophyta</taxon>
        <taxon>Tracheophyta</taxon>
        <taxon>Spermatophyta</taxon>
        <taxon>Magnoliopsida</taxon>
        <taxon>eudicotyledons</taxon>
        <taxon>Gunneridae</taxon>
        <taxon>Pentapetalae</taxon>
        <taxon>asterids</taxon>
        <taxon>campanulids</taxon>
        <taxon>Asterales</taxon>
        <taxon>Asteraceae</taxon>
        <taxon>Carduoideae</taxon>
        <taxon>Cardueae</taxon>
        <taxon>Carduinae</taxon>
        <taxon>Cynara</taxon>
    </lineage>
</organism>
<dbReference type="Gramene" id="KVI09427">
    <property type="protein sequence ID" value="KVI09427"/>
    <property type="gene ID" value="Ccrd_012166"/>
</dbReference>
<evidence type="ECO:0000256" key="1">
    <source>
        <dbReference type="ARBA" id="ARBA00007626"/>
    </source>
</evidence>
<feature type="repeat" description="PPR" evidence="3">
    <location>
        <begin position="740"/>
        <end position="776"/>
    </location>
</feature>
<dbReference type="PANTHER" id="PTHR46128:SF277">
    <property type="entry name" value="PENTACOTRIPEPTIDE-REPEAT REGION OF PRORP DOMAIN-CONTAINING PROTEIN"/>
    <property type="match status" value="1"/>
</dbReference>
<feature type="domain" description="Pentatricopeptide repeat-containing protein-mitochondrial" evidence="4">
    <location>
        <begin position="333"/>
        <end position="427"/>
    </location>
</feature>
<dbReference type="STRING" id="59895.A0A103YI09"/>
<evidence type="ECO:0000313" key="5">
    <source>
        <dbReference type="EMBL" id="KVI09427.1"/>
    </source>
</evidence>
<dbReference type="InterPro" id="IPR011990">
    <property type="entry name" value="TPR-like_helical_dom_sf"/>
</dbReference>
<feature type="repeat" description="PPR" evidence="3">
    <location>
        <begin position="262"/>
        <end position="296"/>
    </location>
</feature>
<dbReference type="OrthoDB" id="185373at2759"/>
<dbReference type="InterPro" id="IPR050872">
    <property type="entry name" value="PPR_P_subfamily"/>
</dbReference>
<feature type="repeat" description="PPR" evidence="3">
    <location>
        <begin position="952"/>
        <end position="986"/>
    </location>
</feature>
<dbReference type="EMBL" id="LEKV01001062">
    <property type="protein sequence ID" value="KVI09427.1"/>
    <property type="molecule type" value="Genomic_DNA"/>
</dbReference>
<feature type="repeat" description="PPR" evidence="3">
    <location>
        <begin position="227"/>
        <end position="261"/>
    </location>
</feature>
<dbReference type="NCBIfam" id="TIGR00756">
    <property type="entry name" value="PPR"/>
    <property type="match status" value="12"/>
</dbReference>
<gene>
    <name evidence="5" type="ORF">Ccrd_012166</name>
</gene>
<dbReference type="InterPro" id="IPR057027">
    <property type="entry name" value="TPR_mt"/>
</dbReference>
<feature type="repeat" description="PPR" evidence="3">
    <location>
        <begin position="192"/>
        <end position="226"/>
    </location>
</feature>
<feature type="repeat" description="PPR" evidence="3">
    <location>
        <begin position="882"/>
        <end position="916"/>
    </location>
</feature>
<dbReference type="Pfam" id="PF01535">
    <property type="entry name" value="PPR"/>
    <property type="match status" value="4"/>
</dbReference>
<sequence length="1027" mass="117037">MKCLVRFRAVYSIANLLPVHVTNLQTSSFSLVTRSSRNPNRKNTEETQIKNGKENKDFANLFDDITQILGTHNFNVDSNGAERFPLTNAGVDMVGDSLDCTEGVRENANMNRELEIRTTHTVEKDVSPIVHEVTQILRGGEGEASIEERLDDMDVEFDSEVVDKVLKRCFKVPDLALRFFNWIKLKNESFVTTATYNTMIYVLGESKKFEVVEKLLDEMEKNLCKKDIKTWTILISHYGKSNAIGKVLLLFENMKKSGFEPDLAVYKVMLRTLCSSKKTSIAMEFYKEMVSKEMEPDSSLYKLLLHCLACSGDIDAIHVIADDMIRISQIPEQEVYTSMLKSFCISGRIKEALEVIKDMKNKDIVIETEHFEMLVKGMCHADRISDALEIVDILKRRDIVDKKMYGIVINGYLRRNNVSKALQVFHSLKDCGQIMTLSTYTELMQHLFRTSEFEKGFDLYNTMLETGLELDSVAITAVVAGYVQQNRISEAWEVLKSMEEKGMKLTRKCYMVFIKELCKISRADEAINVLDHMKVLKLDIGEDIFNWIISHLGKKGELEKIQQVKQIQRDGGNQNETTLDSSLILIEPKVVDSLETNMPVKSFTDHDLQRACKIVSSAIDWCSKEESLQRCNLYITPELVVEILRNCSPHGGAALQFFSWVGKKDGYSHTAETYNMAIKISGQGKDFKLMRSLFYEMRRKGLLVSSDTWTIMILQYGRIGLTDIALKFFREMKENGCSPNSSTYKSLIISLCGKKGRKVNEAIEAFLEMTQAGFVPDKELLEFYIGCLCEVDNVLEAKKCAKNLYAHGFSTPLAYSLCIRALCRAGKVEEALSMANEVGEEDQKTLNGYIYGSLIHGLLRKRRLQEALEKIESMKQVRFLPTVHVYTSLLVYFFKEKQVSKALEVFEKMKQEGCEPTIVTYSSLIRGYVSNGKTVEAWSVFHKMKNEGPLPDFKTYSMFISCLCKEGKSEEAMQLLSEMPSVGITPSTVNFRQVFYGLNREGKQKLAQTVLGKKWDLEHRRKVGQIM</sequence>
<dbReference type="Pfam" id="PF23276">
    <property type="entry name" value="TPR_24"/>
    <property type="match status" value="1"/>
</dbReference>
<feature type="repeat" description="PPR" evidence="3">
    <location>
        <begin position="847"/>
        <end position="881"/>
    </location>
</feature>
<accession>A0A103YI09</accession>
<dbReference type="PANTHER" id="PTHR46128">
    <property type="entry name" value="MITOCHONDRIAL GROUP I INTRON SPLICING FACTOR CCM1"/>
    <property type="match status" value="1"/>
</dbReference>
<feature type="repeat" description="PPR" evidence="3">
    <location>
        <begin position="705"/>
        <end position="739"/>
    </location>
</feature>
<evidence type="ECO:0000256" key="2">
    <source>
        <dbReference type="ARBA" id="ARBA00022737"/>
    </source>
</evidence>
<feature type="repeat" description="PPR" evidence="3">
    <location>
        <begin position="332"/>
        <end position="366"/>
    </location>
</feature>
<feature type="repeat" description="PPR" evidence="3">
    <location>
        <begin position="401"/>
        <end position="435"/>
    </location>
</feature>
<comment type="caution">
    <text evidence="5">The sequence shown here is derived from an EMBL/GenBank/DDBJ whole genome shotgun (WGS) entry which is preliminary data.</text>
</comment>
<name>A0A103YI09_CYNCS</name>
<feature type="repeat" description="PPR" evidence="3">
    <location>
        <begin position="436"/>
        <end position="470"/>
    </location>
</feature>
<reference evidence="5 6" key="1">
    <citation type="journal article" date="2016" name="Sci. Rep.">
        <title>The genome sequence of the outbreeding globe artichoke constructed de novo incorporating a phase-aware low-pass sequencing strategy of F1 progeny.</title>
        <authorList>
            <person name="Scaglione D."/>
            <person name="Reyes-Chin-Wo S."/>
            <person name="Acquadro A."/>
            <person name="Froenicke L."/>
            <person name="Portis E."/>
            <person name="Beitel C."/>
            <person name="Tirone M."/>
            <person name="Mauro R."/>
            <person name="Lo Monaco A."/>
            <person name="Mauromicale G."/>
            <person name="Faccioli P."/>
            <person name="Cattivelli L."/>
            <person name="Rieseberg L."/>
            <person name="Michelmore R."/>
            <person name="Lanteri S."/>
        </authorList>
    </citation>
    <scope>NUCLEOTIDE SEQUENCE [LARGE SCALE GENOMIC DNA]</scope>
    <source>
        <strain evidence="5">2C</strain>
    </source>
</reference>
<dbReference type="Pfam" id="PF13041">
    <property type="entry name" value="PPR_2"/>
    <property type="match status" value="4"/>
</dbReference>
<evidence type="ECO:0000313" key="6">
    <source>
        <dbReference type="Proteomes" id="UP000243975"/>
    </source>
</evidence>
<proteinExistence type="inferred from homology"/>
<evidence type="ECO:0000259" key="4">
    <source>
        <dbReference type="Pfam" id="PF23276"/>
    </source>
</evidence>
<dbReference type="OMA" id="ETYSMFM"/>
<keyword evidence="2" id="KW-0677">Repeat</keyword>
<evidence type="ECO:0000256" key="3">
    <source>
        <dbReference type="PROSITE-ProRule" id="PRU00708"/>
    </source>
</evidence>
<dbReference type="InterPro" id="IPR002885">
    <property type="entry name" value="PPR_rpt"/>
</dbReference>
<protein>
    <submittedName>
        <fullName evidence="5">Pentatricopeptide repeat-containing protein</fullName>
    </submittedName>
</protein>
<dbReference type="Proteomes" id="UP000243975">
    <property type="component" value="Unassembled WGS sequence"/>
</dbReference>
<comment type="similarity">
    <text evidence="1">Belongs to the PPR family. P subfamily.</text>
</comment>
<dbReference type="PROSITE" id="PS51375">
    <property type="entry name" value="PPR"/>
    <property type="match status" value="13"/>
</dbReference>
<dbReference type="AlphaFoldDB" id="A0A103YI09"/>